<dbReference type="Proteomes" id="UP000264719">
    <property type="component" value="Unassembled WGS sequence"/>
</dbReference>
<dbReference type="InterPro" id="IPR058982">
    <property type="entry name" value="Beta-barrel_AprE"/>
</dbReference>
<dbReference type="EMBL" id="DMVW01000049">
    <property type="protein sequence ID" value="HAR51217.1"/>
    <property type="molecule type" value="Genomic_DNA"/>
</dbReference>
<keyword evidence="8 9" id="KW-0472">Membrane</keyword>
<dbReference type="GO" id="GO:0015031">
    <property type="term" value="P:protein transport"/>
    <property type="evidence" value="ECO:0007669"/>
    <property type="project" value="InterPro"/>
</dbReference>
<keyword evidence="7 9" id="KW-1133">Transmembrane helix</keyword>
<feature type="coiled-coil region" evidence="10">
    <location>
        <begin position="179"/>
        <end position="213"/>
    </location>
</feature>
<dbReference type="PANTHER" id="PTHR30386">
    <property type="entry name" value="MEMBRANE FUSION SUBUNIT OF EMRAB-TOLC MULTIDRUG EFFLUX PUMP"/>
    <property type="match status" value="1"/>
</dbReference>
<evidence type="ECO:0000256" key="3">
    <source>
        <dbReference type="ARBA" id="ARBA00022448"/>
    </source>
</evidence>
<accession>A0A348W9K5</accession>
<feature type="domain" description="AprE-like beta-barrel" evidence="12">
    <location>
        <begin position="338"/>
        <end position="426"/>
    </location>
</feature>
<dbReference type="InterPro" id="IPR058781">
    <property type="entry name" value="HH_AprE-like"/>
</dbReference>
<keyword evidence="6 9" id="KW-0812">Transmembrane</keyword>
<sequence>MKQERSWDGTALAEEPGAEASEDLGWLMRLGWLALLVLCLGFGGWAFAARLSQAVVAPGWVVRDMAAHVVQHPDGGTLAELAVRPGMQVAKGALLARFEGGEIAEELILVEARLFEVMARRARLEAERDGAAEIGFDAELRNRAAGDDGLAETLQGQGRLFATRRAAQAREAGQARRRVAQSRAEIDGLGAQARALRRQARLIAQELTDLRQLRAQGLTPAARVLALEREAARLDGELGEVAARQAGAEGRIAEIELEQLGRESRMRERVIDQLRDLRHRETELAETRRVLRARLARLELRAPVTGTIQQVEVHGPGAVIRPAAPILTLVAGDRPIHVSAEISPLEVDQIYSGQAALLRFPALEQGEGRDVAARVGSVSPDVVQDGADGRRYYRAEIWADAEVLRPLQETAGLVPGMPVEVYLQTGEQSPAQFLLRPLTAYFNRAFRG</sequence>
<keyword evidence="3 9" id="KW-0813">Transport</keyword>
<evidence type="ECO:0000256" key="6">
    <source>
        <dbReference type="ARBA" id="ARBA00022692"/>
    </source>
</evidence>
<evidence type="ECO:0000256" key="8">
    <source>
        <dbReference type="ARBA" id="ARBA00023136"/>
    </source>
</evidence>
<evidence type="ECO:0000256" key="4">
    <source>
        <dbReference type="ARBA" id="ARBA00022475"/>
    </source>
</evidence>
<dbReference type="NCBIfam" id="TIGR01843">
    <property type="entry name" value="type_I_hlyD"/>
    <property type="match status" value="1"/>
</dbReference>
<proteinExistence type="inferred from homology"/>
<feature type="domain" description="AprE-like long alpha-helical hairpin" evidence="11">
    <location>
        <begin position="109"/>
        <end position="292"/>
    </location>
</feature>
<reference evidence="13 14" key="1">
    <citation type="journal article" date="2018" name="Nat. Biotechnol.">
        <title>A standardized bacterial taxonomy based on genome phylogeny substantially revises the tree of life.</title>
        <authorList>
            <person name="Parks D.H."/>
            <person name="Chuvochina M."/>
            <person name="Waite D.W."/>
            <person name="Rinke C."/>
            <person name="Skarshewski A."/>
            <person name="Chaumeil P.A."/>
            <person name="Hugenholtz P."/>
        </authorList>
    </citation>
    <scope>NUCLEOTIDE SEQUENCE [LARGE SCALE GENOMIC DNA]</scope>
    <source>
        <strain evidence="13">UBA9169</strain>
    </source>
</reference>
<organism evidence="13 14">
    <name type="scientific">Roseovarius nubinhibens</name>
    <dbReference type="NCBI Taxonomy" id="314263"/>
    <lineage>
        <taxon>Bacteria</taxon>
        <taxon>Pseudomonadati</taxon>
        <taxon>Pseudomonadota</taxon>
        <taxon>Alphaproteobacteria</taxon>
        <taxon>Rhodobacterales</taxon>
        <taxon>Roseobacteraceae</taxon>
        <taxon>Roseovarius</taxon>
    </lineage>
</organism>
<dbReference type="Pfam" id="PF26002">
    <property type="entry name" value="Beta-barrel_AprE"/>
    <property type="match status" value="1"/>
</dbReference>
<dbReference type="GO" id="GO:0005886">
    <property type="term" value="C:plasma membrane"/>
    <property type="evidence" value="ECO:0007669"/>
    <property type="project" value="UniProtKB-SubCell"/>
</dbReference>
<evidence type="ECO:0000256" key="7">
    <source>
        <dbReference type="ARBA" id="ARBA00022989"/>
    </source>
</evidence>
<evidence type="ECO:0000256" key="10">
    <source>
        <dbReference type="SAM" id="Coils"/>
    </source>
</evidence>
<dbReference type="Gene3D" id="2.40.30.170">
    <property type="match status" value="1"/>
</dbReference>
<dbReference type="Pfam" id="PF25994">
    <property type="entry name" value="HH_AprE"/>
    <property type="match status" value="1"/>
</dbReference>
<protein>
    <recommendedName>
        <fullName evidence="9">Membrane fusion protein (MFP) family protein</fullName>
    </recommendedName>
</protein>
<comment type="similarity">
    <text evidence="2 9">Belongs to the membrane fusion protein (MFP) (TC 8.A.1) family.</text>
</comment>
<dbReference type="PANTHER" id="PTHR30386:SF17">
    <property type="entry name" value="ALKALINE PROTEASE SECRETION PROTEIN APRE"/>
    <property type="match status" value="1"/>
</dbReference>
<dbReference type="InterPro" id="IPR050739">
    <property type="entry name" value="MFP"/>
</dbReference>
<keyword evidence="5 9" id="KW-0997">Cell inner membrane</keyword>
<comment type="caution">
    <text evidence="13">The sequence shown here is derived from an EMBL/GenBank/DDBJ whole genome shotgun (WGS) entry which is preliminary data.</text>
</comment>
<dbReference type="InterPro" id="IPR010129">
    <property type="entry name" value="T1SS_HlyD"/>
</dbReference>
<evidence type="ECO:0000259" key="11">
    <source>
        <dbReference type="Pfam" id="PF25994"/>
    </source>
</evidence>
<evidence type="ECO:0000313" key="14">
    <source>
        <dbReference type="Proteomes" id="UP000264719"/>
    </source>
</evidence>
<dbReference type="PRINTS" id="PR01490">
    <property type="entry name" value="RTXTOXIND"/>
</dbReference>
<evidence type="ECO:0000313" key="13">
    <source>
        <dbReference type="EMBL" id="HAR51217.1"/>
    </source>
</evidence>
<comment type="subcellular location">
    <subcellularLocation>
        <location evidence="1 9">Cell inner membrane</location>
        <topology evidence="1 9">Single-pass membrane protein</topology>
    </subcellularLocation>
</comment>
<keyword evidence="10" id="KW-0175">Coiled coil</keyword>
<evidence type="ECO:0000256" key="9">
    <source>
        <dbReference type="RuleBase" id="RU365093"/>
    </source>
</evidence>
<feature type="transmembrane region" description="Helical" evidence="9">
    <location>
        <begin position="30"/>
        <end position="48"/>
    </location>
</feature>
<dbReference type="AlphaFoldDB" id="A0A348W9K5"/>
<name>A0A348W9K5_9RHOB</name>
<gene>
    <name evidence="13" type="ORF">DCS45_04975</name>
</gene>
<keyword evidence="4 9" id="KW-1003">Cell membrane</keyword>
<evidence type="ECO:0000256" key="5">
    <source>
        <dbReference type="ARBA" id="ARBA00022519"/>
    </source>
</evidence>
<evidence type="ECO:0000259" key="12">
    <source>
        <dbReference type="Pfam" id="PF26002"/>
    </source>
</evidence>
<evidence type="ECO:0000256" key="1">
    <source>
        <dbReference type="ARBA" id="ARBA00004377"/>
    </source>
</evidence>
<evidence type="ECO:0000256" key="2">
    <source>
        <dbReference type="ARBA" id="ARBA00009477"/>
    </source>
</evidence>